<protein>
    <submittedName>
        <fullName evidence="1">Uncharacterized protein</fullName>
    </submittedName>
</protein>
<comment type="caution">
    <text evidence="1">The sequence shown here is derived from an EMBL/GenBank/DDBJ whole genome shotgun (WGS) entry which is preliminary data.</text>
</comment>
<evidence type="ECO:0000313" key="1">
    <source>
        <dbReference type="EMBL" id="SCW10781.1"/>
    </source>
</evidence>
<organism evidence="1 2">
    <name type="scientific">Neisseria gonorrhoeae</name>
    <dbReference type="NCBI Taxonomy" id="485"/>
    <lineage>
        <taxon>Bacteria</taxon>
        <taxon>Pseudomonadati</taxon>
        <taxon>Pseudomonadota</taxon>
        <taxon>Betaproteobacteria</taxon>
        <taxon>Neisseriales</taxon>
        <taxon>Neisseriaceae</taxon>
        <taxon>Neisseria</taxon>
    </lineage>
</organism>
<dbReference type="AlphaFoldDB" id="A0AB74EPX5"/>
<dbReference type="EMBL" id="FMTB01000012">
    <property type="protein sequence ID" value="SCW10781.1"/>
    <property type="molecule type" value="Genomic_DNA"/>
</dbReference>
<reference evidence="1 2" key="1">
    <citation type="submission" date="2016-09" db="EMBL/GenBank/DDBJ databases">
        <authorList>
            <person name="Kumanski S."/>
            <person name="Beatrice B."/>
        </authorList>
    </citation>
    <scope>NUCLEOTIDE SEQUENCE [LARGE SCALE GENOMIC DNA]</scope>
    <source>
        <strain evidence="1">Mankind</strain>
    </source>
</reference>
<dbReference type="Proteomes" id="UP000182484">
    <property type="component" value="Unassembled WGS sequence"/>
</dbReference>
<gene>
    <name evidence="1" type="ORF">ESCNG_20038</name>
</gene>
<evidence type="ECO:0000313" key="2">
    <source>
        <dbReference type="Proteomes" id="UP000182484"/>
    </source>
</evidence>
<accession>A0AB74EPX5</accession>
<sequence length="36" mass="4136">MIINDFLSGFLEFDPETGEPVGETLKIEQMIDFFLV</sequence>
<proteinExistence type="predicted"/>
<name>A0AB74EPX5_NEIGO</name>